<dbReference type="Gene3D" id="3.40.50.300">
    <property type="entry name" value="P-loop containing nucleotide triphosphate hydrolases"/>
    <property type="match status" value="1"/>
</dbReference>
<accession>A0A395NN84</accession>
<protein>
    <submittedName>
        <fullName evidence="1">Uncharacterized protein</fullName>
    </submittedName>
</protein>
<dbReference type="InterPro" id="IPR027417">
    <property type="entry name" value="P-loop_NTPase"/>
</dbReference>
<evidence type="ECO:0000313" key="2">
    <source>
        <dbReference type="Proteomes" id="UP000266272"/>
    </source>
</evidence>
<keyword evidence="2" id="KW-1185">Reference proteome</keyword>
<sequence>MIPVPAQLMSEVEAPGERYRMALSSLGARSSQKLEMLTRMPTFVQYFDAALMPGLATAQLYGAGDAYPSSSEDIERDIEEGSGGIIHQSVHLHDGHTWLDEVLIILTTANGDRGREKSERAKHVLIVTATPSLVAHLVILLGTQQELRGKAVIHHISLTAPGTASRQDARLKVIGHHALQSQQTHVVISTAELVATTSTDTLTFCSYLVIFGELFMPYHEAQAIGRVRQKGQQFPVHFFHIRSTHKTHELVRDHNKGKQTMLTDFVCMERESAIDEMEDSTRTTFGENTSCGDS</sequence>
<organism evidence="1 2">
    <name type="scientific">Trichoderma arundinaceum</name>
    <dbReference type="NCBI Taxonomy" id="490622"/>
    <lineage>
        <taxon>Eukaryota</taxon>
        <taxon>Fungi</taxon>
        <taxon>Dikarya</taxon>
        <taxon>Ascomycota</taxon>
        <taxon>Pezizomycotina</taxon>
        <taxon>Sordariomycetes</taxon>
        <taxon>Hypocreomycetidae</taxon>
        <taxon>Hypocreales</taxon>
        <taxon>Hypocreaceae</taxon>
        <taxon>Trichoderma</taxon>
    </lineage>
</organism>
<evidence type="ECO:0000313" key="1">
    <source>
        <dbReference type="EMBL" id="RFU77540.1"/>
    </source>
</evidence>
<dbReference type="AlphaFoldDB" id="A0A395NN84"/>
<reference evidence="1 2" key="1">
    <citation type="journal article" date="2018" name="PLoS Pathog.">
        <title>Evolution of structural diversity of trichothecenes, a family of toxins produced by plant pathogenic and entomopathogenic fungi.</title>
        <authorList>
            <person name="Proctor R.H."/>
            <person name="McCormick S.P."/>
            <person name="Kim H.S."/>
            <person name="Cardoza R.E."/>
            <person name="Stanley A.M."/>
            <person name="Lindo L."/>
            <person name="Kelly A."/>
            <person name="Brown D.W."/>
            <person name="Lee T."/>
            <person name="Vaughan M.M."/>
            <person name="Alexander N.J."/>
            <person name="Busman M."/>
            <person name="Gutierrez S."/>
        </authorList>
    </citation>
    <scope>NUCLEOTIDE SEQUENCE [LARGE SCALE GENOMIC DNA]</scope>
    <source>
        <strain evidence="1 2">IBT 40837</strain>
    </source>
</reference>
<gene>
    <name evidence="1" type="ORF">TARUN_4690</name>
</gene>
<proteinExistence type="predicted"/>
<comment type="caution">
    <text evidence="1">The sequence shown here is derived from an EMBL/GenBank/DDBJ whole genome shotgun (WGS) entry which is preliminary data.</text>
</comment>
<name>A0A395NN84_TRIAR</name>
<dbReference type="EMBL" id="PXOA01000277">
    <property type="protein sequence ID" value="RFU77540.1"/>
    <property type="molecule type" value="Genomic_DNA"/>
</dbReference>
<dbReference type="Proteomes" id="UP000266272">
    <property type="component" value="Unassembled WGS sequence"/>
</dbReference>